<name>C5DZ86_ZYGRC</name>
<keyword evidence="3" id="KW-0653">Protein transport</keyword>
<organism evidence="4 5">
    <name type="scientific">Zygosaccharomyces rouxii (strain ATCC 2623 / CBS 732 / NBRC 1130 / NCYC 568 / NRRL Y-229)</name>
    <dbReference type="NCBI Taxonomy" id="559307"/>
    <lineage>
        <taxon>Eukaryota</taxon>
        <taxon>Fungi</taxon>
        <taxon>Dikarya</taxon>
        <taxon>Ascomycota</taxon>
        <taxon>Saccharomycotina</taxon>
        <taxon>Saccharomycetes</taxon>
        <taxon>Saccharomycetales</taxon>
        <taxon>Saccharomycetaceae</taxon>
        <taxon>Zygosaccharomyces</taxon>
    </lineage>
</organism>
<proteinExistence type="inferred from homology"/>
<dbReference type="SUPFAM" id="SSF55724">
    <property type="entry name" value="Mog1p/PsbP-like"/>
    <property type="match status" value="1"/>
</dbReference>
<dbReference type="KEGG" id="zro:ZYRO0G02288g"/>
<dbReference type="GO" id="GO:0031267">
    <property type="term" value="F:small GTPase binding"/>
    <property type="evidence" value="ECO:0007669"/>
    <property type="project" value="TreeGrafter"/>
</dbReference>
<dbReference type="GO" id="GO:0005085">
    <property type="term" value="F:guanyl-nucleotide exchange factor activity"/>
    <property type="evidence" value="ECO:0007669"/>
    <property type="project" value="TreeGrafter"/>
</dbReference>
<dbReference type="HOGENOM" id="CLU_081345_1_2_1"/>
<dbReference type="FunCoup" id="C5DZ86">
    <property type="interactions" value="310"/>
</dbReference>
<evidence type="ECO:0000256" key="3">
    <source>
        <dbReference type="ARBA" id="ARBA00022927"/>
    </source>
</evidence>
<dbReference type="PANTHER" id="PTHR15837:SF0">
    <property type="entry name" value="RAN GUANINE NUCLEOTIDE RELEASE FACTOR"/>
    <property type="match status" value="1"/>
</dbReference>
<sequence length="170" mass="18568">MKPVSLYGGALRTVLPPGFIDASLLRPVPDTQEVYVNGRQEGEDYGDGLGLNESITVDLLERIEASNDEDALKEHVTEIFDLNGSTNCQMDQLHRINSSVYACIAHDVNLVLCVGLIRLPQYGTDVVITINVPGQAVRTGEELPKEVQATNKVLTTILNQFEVVDGSLFV</sequence>
<protein>
    <submittedName>
        <fullName evidence="4">ZYRO0G02288p</fullName>
    </submittedName>
</protein>
<keyword evidence="2" id="KW-0813">Transport</keyword>
<evidence type="ECO:0000313" key="5">
    <source>
        <dbReference type="Proteomes" id="UP000008536"/>
    </source>
</evidence>
<evidence type="ECO:0000256" key="1">
    <source>
        <dbReference type="ARBA" id="ARBA00010307"/>
    </source>
</evidence>
<dbReference type="InterPro" id="IPR007681">
    <property type="entry name" value="Mog1"/>
</dbReference>
<dbReference type="InterPro" id="IPR016123">
    <property type="entry name" value="Mog1/PsbP_a/b/a-sand"/>
</dbReference>
<comment type="similarity">
    <text evidence="1">Belongs to the MOG1 family.</text>
</comment>
<evidence type="ECO:0000256" key="2">
    <source>
        <dbReference type="ARBA" id="ARBA00022448"/>
    </source>
</evidence>
<dbReference type="EMBL" id="CU928179">
    <property type="protein sequence ID" value="CAR29170.1"/>
    <property type="molecule type" value="Genomic_DNA"/>
</dbReference>
<keyword evidence="5" id="KW-1185">Reference proteome</keyword>
<reference evidence="4 5" key="1">
    <citation type="journal article" date="2009" name="Genome Res.">
        <title>Comparative genomics of protoploid Saccharomycetaceae.</title>
        <authorList>
            <consortium name="The Genolevures Consortium"/>
            <person name="Souciet J.-L."/>
            <person name="Dujon B."/>
            <person name="Gaillardin C."/>
            <person name="Johnston M."/>
            <person name="Baret P.V."/>
            <person name="Cliften P."/>
            <person name="Sherman D.J."/>
            <person name="Weissenbach J."/>
            <person name="Westhof E."/>
            <person name="Wincker P."/>
            <person name="Jubin C."/>
            <person name="Poulain J."/>
            <person name="Barbe V."/>
            <person name="Segurens B."/>
            <person name="Artiguenave F."/>
            <person name="Anthouard V."/>
            <person name="Vacherie B."/>
            <person name="Val M.-E."/>
            <person name="Fulton R.S."/>
            <person name="Minx P."/>
            <person name="Wilson R."/>
            <person name="Durrens P."/>
            <person name="Jean G."/>
            <person name="Marck C."/>
            <person name="Martin T."/>
            <person name="Nikolski M."/>
            <person name="Rolland T."/>
            <person name="Seret M.-L."/>
            <person name="Casaregola S."/>
            <person name="Despons L."/>
            <person name="Fairhead C."/>
            <person name="Fischer G."/>
            <person name="Lafontaine I."/>
            <person name="Leh V."/>
            <person name="Lemaire M."/>
            <person name="de Montigny J."/>
            <person name="Neuveglise C."/>
            <person name="Thierry A."/>
            <person name="Blanc-Lenfle I."/>
            <person name="Bleykasten C."/>
            <person name="Diffels J."/>
            <person name="Fritsch E."/>
            <person name="Frangeul L."/>
            <person name="Goeffon A."/>
            <person name="Jauniaux N."/>
            <person name="Kachouri-Lafond R."/>
            <person name="Payen C."/>
            <person name="Potier S."/>
            <person name="Pribylova L."/>
            <person name="Ozanne C."/>
            <person name="Richard G.-F."/>
            <person name="Sacerdot C."/>
            <person name="Straub M.-L."/>
            <person name="Talla E."/>
        </authorList>
    </citation>
    <scope>NUCLEOTIDE SEQUENCE [LARGE SCALE GENOMIC DNA]</scope>
    <source>
        <strain evidence="4 5">ATCC 2623 / CBS 732 / BCRC 21506 / NBRC 1130 / NCYC 568 / NRRL Y-229</strain>
    </source>
</reference>
<dbReference type="Proteomes" id="UP000008536">
    <property type="component" value="Chromosome G"/>
</dbReference>
<accession>C5DZ86</accession>
<dbReference type="Pfam" id="PF04603">
    <property type="entry name" value="Mog1"/>
    <property type="match status" value="1"/>
</dbReference>
<dbReference type="Gene3D" id="3.40.1000.10">
    <property type="entry name" value="Mog1/PsbP, alpha/beta/alpha sandwich"/>
    <property type="match status" value="1"/>
</dbReference>
<dbReference type="GO" id="GO:0006606">
    <property type="term" value="P:protein import into nucleus"/>
    <property type="evidence" value="ECO:0007669"/>
    <property type="project" value="TreeGrafter"/>
</dbReference>
<gene>
    <name evidence="4" type="ordered locus">ZYRO0G02288g</name>
</gene>
<evidence type="ECO:0000313" key="4">
    <source>
        <dbReference type="EMBL" id="CAR29170.1"/>
    </source>
</evidence>
<dbReference type="STRING" id="559307.C5DZ86"/>
<dbReference type="AlphaFoldDB" id="C5DZ86"/>
<dbReference type="PANTHER" id="PTHR15837">
    <property type="entry name" value="RAN GUANINE NUCLEOTIDE RELEASE FACTOR"/>
    <property type="match status" value="1"/>
</dbReference>
<dbReference type="GO" id="GO:0005634">
    <property type="term" value="C:nucleus"/>
    <property type="evidence" value="ECO:0007669"/>
    <property type="project" value="TreeGrafter"/>
</dbReference>
<dbReference type="InParanoid" id="C5DZ86"/>